<evidence type="ECO:0000313" key="1">
    <source>
        <dbReference type="EMBL" id="SVB50658.1"/>
    </source>
</evidence>
<accession>A0A382EIV0</accession>
<protein>
    <recommendedName>
        <fullName evidence="2">Alginate export domain-containing protein</fullName>
    </recommendedName>
</protein>
<evidence type="ECO:0008006" key="2">
    <source>
        <dbReference type="Google" id="ProtNLM"/>
    </source>
</evidence>
<name>A0A382EIV0_9ZZZZ</name>
<feature type="non-terminal residue" evidence="1">
    <location>
        <position position="1"/>
    </location>
</feature>
<sequence>FKNSSMKPNITLWYDRLSGTDDDDLTGSDYGTFDTLSDTGHKFYGFMDFFLHAQNNGTQGMGLQDIAIKTKLSPAPGWTLKVHHHWFSTSVDGEGGDADTFIANHANLDGTMDQELGTELDVILVHKYDANTKIVAGYSHFWTTGTFSRVQAGAAATKDDANDGADWMFVMLDTKF</sequence>
<organism evidence="1">
    <name type="scientific">marine metagenome</name>
    <dbReference type="NCBI Taxonomy" id="408172"/>
    <lineage>
        <taxon>unclassified sequences</taxon>
        <taxon>metagenomes</taxon>
        <taxon>ecological metagenomes</taxon>
    </lineage>
</organism>
<gene>
    <name evidence="1" type="ORF">METZ01_LOCUS203512</name>
</gene>
<reference evidence="1" key="1">
    <citation type="submission" date="2018-05" db="EMBL/GenBank/DDBJ databases">
        <authorList>
            <person name="Lanie J.A."/>
            <person name="Ng W.-L."/>
            <person name="Kazmierczak K.M."/>
            <person name="Andrzejewski T.M."/>
            <person name="Davidsen T.M."/>
            <person name="Wayne K.J."/>
            <person name="Tettelin H."/>
            <person name="Glass J.I."/>
            <person name="Rusch D."/>
            <person name="Podicherti R."/>
            <person name="Tsui H.-C.T."/>
            <person name="Winkler M.E."/>
        </authorList>
    </citation>
    <scope>NUCLEOTIDE SEQUENCE</scope>
</reference>
<dbReference type="EMBL" id="UINC01044767">
    <property type="protein sequence ID" value="SVB50658.1"/>
    <property type="molecule type" value="Genomic_DNA"/>
</dbReference>
<proteinExistence type="predicted"/>
<dbReference type="AlphaFoldDB" id="A0A382EIV0"/>